<dbReference type="InterPro" id="IPR029058">
    <property type="entry name" value="AB_hydrolase_fold"/>
</dbReference>
<sequence length="305" mass="33947">MHFEDVAIPSNHVPGPIPATIAYPPGYDTNRAEPYPLLIQLHGGGQSNVWLRDVAPYLETAMARGQIPPMVSVMPSAGRSFYMNFRDGSANWEDFLLNELLPWMHSNTHIATDRTGTFVSGISMGGMGALRLAFKHPDRFAAVAVLEAAIEPALAFHDIKQRDRYWRSDALFEEIYGKPVDTDWWAANNPATIAATEPGRLTGLEIYFEAGDHDLFFLHHGAEFLHRILYDAGVAHEYRLVRGADHLGPSLEPRFIDAFGFLGRVASPPDWANAEVAMVRQMMDSVKLQAGYPANPVDPARPRQR</sequence>
<dbReference type="GO" id="GO:0016747">
    <property type="term" value="F:acyltransferase activity, transferring groups other than amino-acyl groups"/>
    <property type="evidence" value="ECO:0007669"/>
    <property type="project" value="TreeGrafter"/>
</dbReference>
<dbReference type="Gene3D" id="3.40.50.1820">
    <property type="entry name" value="alpha/beta hydrolase"/>
    <property type="match status" value="1"/>
</dbReference>
<dbReference type="SUPFAM" id="SSF53474">
    <property type="entry name" value="alpha/beta-Hydrolases"/>
    <property type="match status" value="1"/>
</dbReference>
<organism evidence="1 2">
    <name type="scientific">Glacieibacterium arshaanense</name>
    <dbReference type="NCBI Taxonomy" id="2511025"/>
    <lineage>
        <taxon>Bacteria</taxon>
        <taxon>Pseudomonadati</taxon>
        <taxon>Pseudomonadota</taxon>
        <taxon>Alphaproteobacteria</taxon>
        <taxon>Sphingomonadales</taxon>
        <taxon>Sphingosinicellaceae</taxon>
        <taxon>Glacieibacterium</taxon>
    </lineage>
</organism>
<dbReference type="Pfam" id="PF00756">
    <property type="entry name" value="Esterase"/>
    <property type="match status" value="1"/>
</dbReference>
<name>A0A4Y9EQG4_9SPHN</name>
<dbReference type="RefSeq" id="WP_135244561.1">
    <property type="nucleotide sequence ID" value="NZ_SIHO01000001.1"/>
</dbReference>
<dbReference type="PANTHER" id="PTHR48098">
    <property type="entry name" value="ENTEROCHELIN ESTERASE-RELATED"/>
    <property type="match status" value="1"/>
</dbReference>
<dbReference type="AlphaFoldDB" id="A0A4Y9EQG4"/>
<accession>A0A4Y9EQG4</accession>
<dbReference type="InterPro" id="IPR050583">
    <property type="entry name" value="Mycobacterial_A85_antigen"/>
</dbReference>
<dbReference type="OrthoDB" id="9784036at2"/>
<dbReference type="InterPro" id="IPR000801">
    <property type="entry name" value="Esterase-like"/>
</dbReference>
<protein>
    <submittedName>
        <fullName evidence="1">Esterase</fullName>
    </submittedName>
</protein>
<reference evidence="1 2" key="1">
    <citation type="submission" date="2019-02" db="EMBL/GenBank/DDBJ databases">
        <title>Polymorphobacter sp. isolated from the lake at the Tibet of China.</title>
        <authorList>
            <person name="Li A."/>
        </authorList>
    </citation>
    <scope>NUCLEOTIDE SEQUENCE [LARGE SCALE GENOMIC DNA]</scope>
    <source>
        <strain evidence="1 2">DJ1R-1</strain>
    </source>
</reference>
<evidence type="ECO:0000313" key="2">
    <source>
        <dbReference type="Proteomes" id="UP000297737"/>
    </source>
</evidence>
<comment type="caution">
    <text evidence="1">The sequence shown here is derived from an EMBL/GenBank/DDBJ whole genome shotgun (WGS) entry which is preliminary data.</text>
</comment>
<dbReference type="EMBL" id="SIHO01000001">
    <property type="protein sequence ID" value="TFU05836.1"/>
    <property type="molecule type" value="Genomic_DNA"/>
</dbReference>
<dbReference type="Proteomes" id="UP000297737">
    <property type="component" value="Unassembled WGS sequence"/>
</dbReference>
<evidence type="ECO:0000313" key="1">
    <source>
        <dbReference type="EMBL" id="TFU05836.1"/>
    </source>
</evidence>
<dbReference type="PANTHER" id="PTHR48098:SF1">
    <property type="entry name" value="DIACYLGLYCEROL ACYLTRANSFERASE_MYCOLYLTRANSFERASE AG85A"/>
    <property type="match status" value="1"/>
</dbReference>
<gene>
    <name evidence="1" type="ORF">EUV02_02090</name>
</gene>
<keyword evidence="2" id="KW-1185">Reference proteome</keyword>
<proteinExistence type="predicted"/>